<name>A0A8X8AUN8_POPTO</name>
<comment type="caution">
    <text evidence="2">The sequence shown here is derived from an EMBL/GenBank/DDBJ whole genome shotgun (WGS) entry which is preliminary data.</text>
</comment>
<feature type="chain" id="PRO_5036451730" description="Mitochondrial transcription termination factor family protein" evidence="1">
    <location>
        <begin position="26"/>
        <end position="434"/>
    </location>
</feature>
<organism evidence="2 3">
    <name type="scientific">Populus tomentosa</name>
    <name type="common">Chinese white poplar</name>
    <dbReference type="NCBI Taxonomy" id="118781"/>
    <lineage>
        <taxon>Eukaryota</taxon>
        <taxon>Viridiplantae</taxon>
        <taxon>Streptophyta</taxon>
        <taxon>Embryophyta</taxon>
        <taxon>Tracheophyta</taxon>
        <taxon>Spermatophyta</taxon>
        <taxon>Magnoliopsida</taxon>
        <taxon>eudicotyledons</taxon>
        <taxon>Gunneridae</taxon>
        <taxon>Pentapetalae</taxon>
        <taxon>rosids</taxon>
        <taxon>fabids</taxon>
        <taxon>Malpighiales</taxon>
        <taxon>Salicaceae</taxon>
        <taxon>Saliceae</taxon>
        <taxon>Populus</taxon>
    </lineage>
</organism>
<dbReference type="AlphaFoldDB" id="A0A8X8AUN8"/>
<sequence length="434" mass="49919">MPNNVPLRSLLLLSLIQKRFLKTSASPSSFKVQYLIDSCGLPSQLALSTYQKLQLDKKNLPNAYSVLQYLKAHDFSNTHISKLIDKYPRVLQARVESNLIPKFDFFTENGFVGQLLPQLILSNPSVLRRALDSQIKPCFELLNSLLGCKENLVVALKRASWLLTVNFKVVIQPNVDLLIKEGLPRDRVAKLILWQPRAVLQKMDRMVYALHALKSMGLDVEDNIFIHALRVRIQLPETTWKKKIEGMKSLQWSEEEILGAFKRYPPILTLSEKKIRSSMDFFINTMELERQNIIACPLFLGYSIDKRVRPRYNVINVLKSKKLMSRDKKMTTLLTINEKNFLTNYVSRYVDVVPGLLELYMGNDVCCSVLAKELYVVRKTILEVLKPRISFVKAACYCRRGTAVVVQNMPMATFRSSSVFPDHLRFDVQLTDDK</sequence>
<protein>
    <recommendedName>
        <fullName evidence="4">Mitochondrial transcription termination factor family protein</fullName>
    </recommendedName>
</protein>
<feature type="signal peptide" evidence="1">
    <location>
        <begin position="1"/>
        <end position="25"/>
    </location>
</feature>
<dbReference type="GO" id="GO:0003676">
    <property type="term" value="F:nucleic acid binding"/>
    <property type="evidence" value="ECO:0007669"/>
    <property type="project" value="InterPro"/>
</dbReference>
<proteinExistence type="predicted"/>
<keyword evidence="3" id="KW-1185">Reference proteome</keyword>
<evidence type="ECO:0000313" key="2">
    <source>
        <dbReference type="EMBL" id="KAG6787795.1"/>
    </source>
</evidence>
<evidence type="ECO:0008006" key="4">
    <source>
        <dbReference type="Google" id="ProtNLM"/>
    </source>
</evidence>
<dbReference type="InterPro" id="IPR003690">
    <property type="entry name" value="MTERF"/>
</dbReference>
<dbReference type="EMBL" id="JAAWWB010000002">
    <property type="protein sequence ID" value="KAG6787795.1"/>
    <property type="molecule type" value="Genomic_DNA"/>
</dbReference>
<reference evidence="2" key="1">
    <citation type="journal article" date="2020" name="bioRxiv">
        <title>Hybrid origin of Populus tomentosa Carr. identified through genome sequencing and phylogenomic analysis.</title>
        <authorList>
            <person name="An X."/>
            <person name="Gao K."/>
            <person name="Chen Z."/>
            <person name="Li J."/>
            <person name="Yang X."/>
            <person name="Yang X."/>
            <person name="Zhou J."/>
            <person name="Guo T."/>
            <person name="Zhao T."/>
            <person name="Huang S."/>
            <person name="Miao D."/>
            <person name="Khan W.U."/>
            <person name="Rao P."/>
            <person name="Ye M."/>
            <person name="Lei B."/>
            <person name="Liao W."/>
            <person name="Wang J."/>
            <person name="Ji L."/>
            <person name="Li Y."/>
            <person name="Guo B."/>
            <person name="Mustafa N.S."/>
            <person name="Li S."/>
            <person name="Yun Q."/>
            <person name="Keller S.R."/>
            <person name="Mao J."/>
            <person name="Zhang R."/>
            <person name="Strauss S.H."/>
        </authorList>
    </citation>
    <scope>NUCLEOTIDE SEQUENCE</scope>
    <source>
        <strain evidence="2">GM15</strain>
        <tissue evidence="2">Leaf</tissue>
    </source>
</reference>
<dbReference type="SMART" id="SM00733">
    <property type="entry name" value="Mterf"/>
    <property type="match status" value="6"/>
</dbReference>
<gene>
    <name evidence="2" type="ORF">POTOM_003840</name>
</gene>
<keyword evidence="1" id="KW-0732">Signal</keyword>
<accession>A0A8X8AUN8</accession>
<dbReference type="PANTHER" id="PTHR13068:SF31">
    <property type="entry name" value="TRANSCRIPTION TERMINATION FACTOR MTERF2, CHLOROPLASTIC-LIKE"/>
    <property type="match status" value="1"/>
</dbReference>
<dbReference type="FunFam" id="1.25.70.10:FF:000001">
    <property type="entry name" value="Mitochondrial transcription termination factor-like"/>
    <property type="match status" value="1"/>
</dbReference>
<dbReference type="Proteomes" id="UP000886885">
    <property type="component" value="Chromosome 1D"/>
</dbReference>
<dbReference type="Pfam" id="PF02536">
    <property type="entry name" value="mTERF"/>
    <property type="match status" value="1"/>
</dbReference>
<dbReference type="OrthoDB" id="637682at2759"/>
<dbReference type="PANTHER" id="PTHR13068">
    <property type="entry name" value="CGI-12 PROTEIN-RELATED"/>
    <property type="match status" value="1"/>
</dbReference>
<evidence type="ECO:0000256" key="1">
    <source>
        <dbReference type="SAM" id="SignalP"/>
    </source>
</evidence>
<evidence type="ECO:0000313" key="3">
    <source>
        <dbReference type="Proteomes" id="UP000886885"/>
    </source>
</evidence>